<keyword evidence="5" id="KW-0479">Metal-binding</keyword>
<keyword evidence="8" id="KW-0862">Zinc</keyword>
<keyword evidence="11" id="KW-0812">Transmembrane</keyword>
<evidence type="ECO:0000256" key="1">
    <source>
        <dbReference type="ARBA" id="ARBA00000900"/>
    </source>
</evidence>
<protein>
    <recommendedName>
        <fullName evidence="3">RING-type E3 ubiquitin transferase</fullName>
        <ecNumber evidence="3">2.3.2.27</ecNumber>
    </recommendedName>
</protein>
<feature type="transmembrane region" description="Helical" evidence="11">
    <location>
        <begin position="74"/>
        <end position="96"/>
    </location>
</feature>
<dbReference type="PROSITE" id="PS50089">
    <property type="entry name" value="ZF_RING_2"/>
    <property type="match status" value="1"/>
</dbReference>
<evidence type="ECO:0000256" key="5">
    <source>
        <dbReference type="ARBA" id="ARBA00022723"/>
    </source>
</evidence>
<comment type="pathway">
    <text evidence="2">Protein modification; protein ubiquitination.</text>
</comment>
<keyword evidence="6 9" id="KW-0863">Zinc-finger</keyword>
<evidence type="ECO:0000313" key="13">
    <source>
        <dbReference type="EMBL" id="KAH0919992.1"/>
    </source>
</evidence>
<keyword evidence="4" id="KW-0808">Transferase</keyword>
<name>A0ABQ8CSD8_BRANA</name>
<evidence type="ECO:0000256" key="6">
    <source>
        <dbReference type="ARBA" id="ARBA00022771"/>
    </source>
</evidence>
<evidence type="ECO:0000256" key="3">
    <source>
        <dbReference type="ARBA" id="ARBA00012483"/>
    </source>
</evidence>
<evidence type="ECO:0000256" key="4">
    <source>
        <dbReference type="ARBA" id="ARBA00022679"/>
    </source>
</evidence>
<evidence type="ECO:0000313" key="14">
    <source>
        <dbReference type="Proteomes" id="UP000824890"/>
    </source>
</evidence>
<evidence type="ECO:0000256" key="10">
    <source>
        <dbReference type="SAM" id="MobiDB-lite"/>
    </source>
</evidence>
<keyword evidence="14" id="KW-1185">Reference proteome</keyword>
<dbReference type="InterPro" id="IPR013083">
    <property type="entry name" value="Znf_RING/FYVE/PHD"/>
</dbReference>
<keyword evidence="11" id="KW-1133">Transmembrane helix</keyword>
<dbReference type="Gene3D" id="3.30.40.10">
    <property type="entry name" value="Zinc/RING finger domain, C3HC4 (zinc finger)"/>
    <property type="match status" value="1"/>
</dbReference>
<feature type="compositionally biased region" description="Low complexity" evidence="10">
    <location>
        <begin position="47"/>
        <end position="60"/>
    </location>
</feature>
<dbReference type="CDD" id="cd16461">
    <property type="entry name" value="RING-H2_EL5-like"/>
    <property type="match status" value="1"/>
</dbReference>
<dbReference type="InterPro" id="IPR044600">
    <property type="entry name" value="ATL1/ATL16-like"/>
</dbReference>
<dbReference type="Pfam" id="PF13639">
    <property type="entry name" value="zf-RING_2"/>
    <property type="match status" value="1"/>
</dbReference>
<feature type="region of interest" description="Disordered" evidence="10">
    <location>
        <begin position="271"/>
        <end position="297"/>
    </location>
</feature>
<keyword evidence="7" id="KW-0833">Ubl conjugation pathway</keyword>
<dbReference type="EC" id="2.3.2.27" evidence="3"/>
<sequence>MAKKRHRKLFSMLASETNKTLDCSLGICDPICPYNCYQEPDYYTLSPWSSPQPSKAPSPSIYQPSQDPSSSTEAITIITVTGAALAILLTGFFLVAKYVTESVNRSLRERHQSQRDLGDDTSDEEFQDREQVDHPIWLIRTTGLQQSTINSITICTYKRGDGLIERTDCPVCLNEFQEDESLRLLPKCNHAFHISCIDTWLRSHTNCPLCRAGIAIISPPYAGPVDVAPGGSGSRLENDGVGSETETDEQVRVLEECTIDSLTCAKSHKGSIEFPGDASENESQNATRQENRDIGDEASCSEARASMSTCFNTNKSSIYSVPAYGRRVSERAVAGTVVRPFKSYLSASLRIPPPLSPCLSCGSDLIYGAWRVLVWSEDAVVGKGFCGGEEVFLDQGSNQGRGGFYSSVVVGFSPGGGGSCSSAVVGFSFRKGEAYLAPSLPSCYRREEATIALHCRRGTRRKFGC</sequence>
<evidence type="ECO:0000256" key="9">
    <source>
        <dbReference type="PROSITE-ProRule" id="PRU00175"/>
    </source>
</evidence>
<dbReference type="SUPFAM" id="SSF57850">
    <property type="entry name" value="RING/U-box"/>
    <property type="match status" value="1"/>
</dbReference>
<organism evidence="13 14">
    <name type="scientific">Brassica napus</name>
    <name type="common">Rape</name>
    <dbReference type="NCBI Taxonomy" id="3708"/>
    <lineage>
        <taxon>Eukaryota</taxon>
        <taxon>Viridiplantae</taxon>
        <taxon>Streptophyta</taxon>
        <taxon>Embryophyta</taxon>
        <taxon>Tracheophyta</taxon>
        <taxon>Spermatophyta</taxon>
        <taxon>Magnoliopsida</taxon>
        <taxon>eudicotyledons</taxon>
        <taxon>Gunneridae</taxon>
        <taxon>Pentapetalae</taxon>
        <taxon>rosids</taxon>
        <taxon>malvids</taxon>
        <taxon>Brassicales</taxon>
        <taxon>Brassicaceae</taxon>
        <taxon>Brassiceae</taxon>
        <taxon>Brassica</taxon>
    </lineage>
</organism>
<dbReference type="EMBL" id="JAGKQM010000007">
    <property type="protein sequence ID" value="KAH0919992.1"/>
    <property type="molecule type" value="Genomic_DNA"/>
</dbReference>
<gene>
    <name evidence="13" type="ORF">HID58_027652</name>
</gene>
<feature type="domain" description="RING-type" evidence="12">
    <location>
        <begin position="169"/>
        <end position="211"/>
    </location>
</feature>
<evidence type="ECO:0000259" key="12">
    <source>
        <dbReference type="PROSITE" id="PS50089"/>
    </source>
</evidence>
<evidence type="ECO:0000256" key="11">
    <source>
        <dbReference type="SAM" id="Phobius"/>
    </source>
</evidence>
<evidence type="ECO:0000256" key="8">
    <source>
        <dbReference type="ARBA" id="ARBA00022833"/>
    </source>
</evidence>
<accession>A0ABQ8CSD8</accession>
<dbReference type="PANTHER" id="PTHR46913">
    <property type="entry name" value="RING-H2 FINGER PROTEIN ATL16"/>
    <property type="match status" value="1"/>
</dbReference>
<comment type="caution">
    <text evidence="13">The sequence shown here is derived from an EMBL/GenBank/DDBJ whole genome shotgun (WGS) entry which is preliminary data.</text>
</comment>
<dbReference type="PANTHER" id="PTHR46913:SF19">
    <property type="entry name" value="RING-TYPE E3 UBIQUITIN TRANSFERASE"/>
    <property type="match status" value="1"/>
</dbReference>
<dbReference type="InterPro" id="IPR001841">
    <property type="entry name" value="Znf_RING"/>
</dbReference>
<dbReference type="Proteomes" id="UP000824890">
    <property type="component" value="Unassembled WGS sequence"/>
</dbReference>
<evidence type="ECO:0000256" key="2">
    <source>
        <dbReference type="ARBA" id="ARBA00004906"/>
    </source>
</evidence>
<evidence type="ECO:0000256" key="7">
    <source>
        <dbReference type="ARBA" id="ARBA00022786"/>
    </source>
</evidence>
<keyword evidence="11" id="KW-0472">Membrane</keyword>
<comment type="catalytic activity">
    <reaction evidence="1">
        <text>S-ubiquitinyl-[E2 ubiquitin-conjugating enzyme]-L-cysteine + [acceptor protein]-L-lysine = [E2 ubiquitin-conjugating enzyme]-L-cysteine + N(6)-ubiquitinyl-[acceptor protein]-L-lysine.</text>
        <dbReference type="EC" id="2.3.2.27"/>
    </reaction>
</comment>
<dbReference type="SMART" id="SM00184">
    <property type="entry name" value="RING"/>
    <property type="match status" value="1"/>
</dbReference>
<feature type="region of interest" description="Disordered" evidence="10">
    <location>
        <begin position="228"/>
        <end position="247"/>
    </location>
</feature>
<proteinExistence type="predicted"/>
<reference evidence="13 14" key="1">
    <citation type="submission" date="2021-05" db="EMBL/GenBank/DDBJ databases">
        <title>Genome Assembly of Synthetic Allotetraploid Brassica napus Reveals Homoeologous Exchanges between Subgenomes.</title>
        <authorList>
            <person name="Davis J.T."/>
        </authorList>
    </citation>
    <scope>NUCLEOTIDE SEQUENCE [LARGE SCALE GENOMIC DNA]</scope>
    <source>
        <strain evidence="14">cv. Da-Ae</strain>
        <tissue evidence="13">Seedling</tissue>
    </source>
</reference>
<feature type="region of interest" description="Disordered" evidence="10">
    <location>
        <begin position="47"/>
        <end position="68"/>
    </location>
</feature>